<name>A0ABR0FTN9_9PEZI</name>
<feature type="region of interest" description="Disordered" evidence="1">
    <location>
        <begin position="340"/>
        <end position="374"/>
    </location>
</feature>
<feature type="compositionally biased region" description="Basic and acidic residues" evidence="1">
    <location>
        <begin position="442"/>
        <end position="455"/>
    </location>
</feature>
<dbReference type="EMBL" id="JAFFGZ010000004">
    <property type="protein sequence ID" value="KAK4646404.1"/>
    <property type="molecule type" value="Genomic_DNA"/>
</dbReference>
<dbReference type="RefSeq" id="XP_062735380.1">
    <property type="nucleotide sequence ID" value="XM_062876755.1"/>
</dbReference>
<evidence type="ECO:0000313" key="2">
    <source>
        <dbReference type="EMBL" id="KAK4646404.1"/>
    </source>
</evidence>
<gene>
    <name evidence="2" type="ORF">QC761_210160</name>
</gene>
<feature type="region of interest" description="Disordered" evidence="1">
    <location>
        <begin position="442"/>
        <end position="472"/>
    </location>
</feature>
<proteinExistence type="predicted"/>
<sequence>MAVFVELDDEDIESQRDGQVWNATEAQAHQAKGVSTDKKDNQEAHEYAVKEVLNQDHLMTKALGCYPIAQSVARNLDLNSLDSLSRTCHILHSALLQDRRGLINSSLRCSLEGVTVDPQDTLRFRARSANWYYGQDSSARTDFQGKSGQCARDMVGPCRRCGTIVCRNCAIKPPAQIVLRDRHRRLCTKCVTAPLGQLVKPPMRPEVRIDSDDMQRAICQCGSSGVWLCFPCGRSIRNDDNTYQSVWKWRNQYTDVLSGLGTGIGDGDRGVQCGRNSQCCGAREVEQETDYDAEAAREAADQQLQQDRLRAGLGSRSDSSASTSTMASGLSAASNASLSSLASNATGGSGSNTLGGLLSSGSDHMRRTPSPAMKVGYVRHEVEGIGGVMKKISVKRVKVGACVPEWDEERLKGEVLGREVQGKRRSWCGWCSRVIPGQGDYELDRHGTSDWKDEDSISSWRGKNKGKGKEAA</sequence>
<feature type="compositionally biased region" description="Low complexity" evidence="1">
    <location>
        <begin position="340"/>
        <end position="362"/>
    </location>
</feature>
<evidence type="ECO:0000256" key="1">
    <source>
        <dbReference type="SAM" id="MobiDB-lite"/>
    </source>
</evidence>
<comment type="caution">
    <text evidence="2">The sequence shown here is derived from an EMBL/GenBank/DDBJ whole genome shotgun (WGS) entry which is preliminary data.</text>
</comment>
<dbReference type="Proteomes" id="UP001322138">
    <property type="component" value="Unassembled WGS sequence"/>
</dbReference>
<dbReference type="GeneID" id="87896237"/>
<keyword evidence="3" id="KW-1185">Reference proteome</keyword>
<evidence type="ECO:0000313" key="3">
    <source>
        <dbReference type="Proteomes" id="UP001322138"/>
    </source>
</evidence>
<reference evidence="2 3" key="1">
    <citation type="journal article" date="2023" name="bioRxiv">
        <title>High-quality genome assemblies of four members of thePodospora anserinaspecies complex.</title>
        <authorList>
            <person name="Ament-Velasquez S.L."/>
            <person name="Vogan A.A."/>
            <person name="Wallerman O."/>
            <person name="Hartmann F."/>
            <person name="Gautier V."/>
            <person name="Silar P."/>
            <person name="Giraud T."/>
            <person name="Johannesson H."/>
        </authorList>
    </citation>
    <scope>NUCLEOTIDE SEQUENCE [LARGE SCALE GENOMIC DNA]</scope>
    <source>
        <strain evidence="2 3">CBS 112042</strain>
    </source>
</reference>
<accession>A0ABR0FTN9</accession>
<organism evidence="2 3">
    <name type="scientific">Podospora bellae-mahoneyi</name>
    <dbReference type="NCBI Taxonomy" id="2093777"/>
    <lineage>
        <taxon>Eukaryota</taxon>
        <taxon>Fungi</taxon>
        <taxon>Dikarya</taxon>
        <taxon>Ascomycota</taxon>
        <taxon>Pezizomycotina</taxon>
        <taxon>Sordariomycetes</taxon>
        <taxon>Sordariomycetidae</taxon>
        <taxon>Sordariales</taxon>
        <taxon>Podosporaceae</taxon>
        <taxon>Podospora</taxon>
    </lineage>
</organism>
<protein>
    <submittedName>
        <fullName evidence="2">Uncharacterized protein</fullName>
    </submittedName>
</protein>